<protein>
    <submittedName>
        <fullName evidence="2">Uncharacterized protein</fullName>
    </submittedName>
</protein>
<accession>A0ABS8WUL7</accession>
<comment type="caution">
    <text evidence="2">The sequence shown here is derived from an EMBL/GenBank/DDBJ whole genome shotgun (WGS) entry which is preliminary data.</text>
</comment>
<dbReference type="Proteomes" id="UP000823775">
    <property type="component" value="Unassembled WGS sequence"/>
</dbReference>
<keyword evidence="3" id="KW-1185">Reference proteome</keyword>
<reference evidence="2 3" key="1">
    <citation type="journal article" date="2021" name="BMC Genomics">
        <title>Datura genome reveals duplications of psychoactive alkaloid biosynthetic genes and high mutation rate following tissue culture.</title>
        <authorList>
            <person name="Rajewski A."/>
            <person name="Carter-House D."/>
            <person name="Stajich J."/>
            <person name="Litt A."/>
        </authorList>
    </citation>
    <scope>NUCLEOTIDE SEQUENCE [LARGE SCALE GENOMIC DNA]</scope>
    <source>
        <strain evidence="2">AR-01</strain>
    </source>
</reference>
<dbReference type="EMBL" id="JACEIK010010479">
    <property type="protein sequence ID" value="MCE3215204.1"/>
    <property type="molecule type" value="Genomic_DNA"/>
</dbReference>
<feature type="coiled-coil region" evidence="1">
    <location>
        <begin position="5"/>
        <end position="42"/>
    </location>
</feature>
<evidence type="ECO:0000313" key="2">
    <source>
        <dbReference type="EMBL" id="MCE3215204.1"/>
    </source>
</evidence>
<sequence>KIELLNKKLAEINELYLKEKAAREEEVKRREEEERWRNEEDRRKDDEFRCVIFDIESLKSKLKSFVASFLPHSALPSNNEEQGTFKISFS</sequence>
<organism evidence="2 3">
    <name type="scientific">Datura stramonium</name>
    <name type="common">Jimsonweed</name>
    <name type="synonym">Common thornapple</name>
    <dbReference type="NCBI Taxonomy" id="4076"/>
    <lineage>
        <taxon>Eukaryota</taxon>
        <taxon>Viridiplantae</taxon>
        <taxon>Streptophyta</taxon>
        <taxon>Embryophyta</taxon>
        <taxon>Tracheophyta</taxon>
        <taxon>Spermatophyta</taxon>
        <taxon>Magnoliopsida</taxon>
        <taxon>eudicotyledons</taxon>
        <taxon>Gunneridae</taxon>
        <taxon>Pentapetalae</taxon>
        <taxon>asterids</taxon>
        <taxon>lamiids</taxon>
        <taxon>Solanales</taxon>
        <taxon>Solanaceae</taxon>
        <taxon>Solanoideae</taxon>
        <taxon>Datureae</taxon>
        <taxon>Datura</taxon>
    </lineage>
</organism>
<evidence type="ECO:0000256" key="1">
    <source>
        <dbReference type="SAM" id="Coils"/>
    </source>
</evidence>
<gene>
    <name evidence="2" type="ORF">HAX54_001257</name>
</gene>
<name>A0ABS8WUL7_DATST</name>
<evidence type="ECO:0000313" key="3">
    <source>
        <dbReference type="Proteomes" id="UP000823775"/>
    </source>
</evidence>
<keyword evidence="1" id="KW-0175">Coiled coil</keyword>
<feature type="non-terminal residue" evidence="2">
    <location>
        <position position="1"/>
    </location>
</feature>
<proteinExistence type="predicted"/>